<evidence type="ECO:0000256" key="6">
    <source>
        <dbReference type="ARBA" id="ARBA00023136"/>
    </source>
</evidence>
<evidence type="ECO:0000256" key="5">
    <source>
        <dbReference type="ARBA" id="ARBA00022989"/>
    </source>
</evidence>
<dbReference type="EMBL" id="BSDY01000002">
    <property type="protein sequence ID" value="GLI55066.1"/>
    <property type="molecule type" value="Genomic_DNA"/>
</dbReference>
<keyword evidence="5 7" id="KW-1133">Transmembrane helix</keyword>
<name>A0A9W6LL90_9FUSO</name>
<dbReference type="GO" id="GO:0005886">
    <property type="term" value="C:plasma membrane"/>
    <property type="evidence" value="ECO:0007669"/>
    <property type="project" value="UniProtKB-SubCell"/>
</dbReference>
<evidence type="ECO:0000256" key="7">
    <source>
        <dbReference type="SAM" id="Phobius"/>
    </source>
</evidence>
<sequence length="353" mass="38301">MIKFLEEILKSSFEILNSASIWLVFSFLLAGFLRNILNPLKFQRMLGNTKLSSVFKSTLSGMLLPICSCGVIPLGMSMYFSGAYLGPVLAFMTSAPMINPVAVLLAFGLLGPEIASIYVLTGFCLPFLIGVIGNKFGGDELHAPGMDEFIQSDYDDDRSFKEKIIDGFNWAFNDLALVVSKYVVLGILMAGFLFTVFPKGYIERYLGDPSVLSLGSITILAAIMYVCAVGHIPFIAALVASGAAPGVAVTFLMAGTATNLPELLSMYKLMGKRTVVIYSTTMVISSLGVGYLTNILLVDFKPVIDFNKNLGSIEAANALLIQPPEYIKYISSMMIILLAVKSVLPVVRRRVMA</sequence>
<evidence type="ECO:0000256" key="4">
    <source>
        <dbReference type="ARBA" id="ARBA00022692"/>
    </source>
</evidence>
<feature type="transmembrane region" description="Helical" evidence="7">
    <location>
        <begin position="209"/>
        <end position="226"/>
    </location>
</feature>
<dbReference type="InterPro" id="IPR005524">
    <property type="entry name" value="DUF318"/>
</dbReference>
<evidence type="ECO:0000313" key="9">
    <source>
        <dbReference type="Proteomes" id="UP001144471"/>
    </source>
</evidence>
<feature type="transmembrane region" description="Helical" evidence="7">
    <location>
        <begin position="275"/>
        <end position="297"/>
    </location>
</feature>
<feature type="transmembrane region" description="Helical" evidence="7">
    <location>
        <begin position="58"/>
        <end position="82"/>
    </location>
</feature>
<dbReference type="Pfam" id="PF03773">
    <property type="entry name" value="ArsP_1"/>
    <property type="match status" value="1"/>
</dbReference>
<evidence type="ECO:0000313" key="8">
    <source>
        <dbReference type="EMBL" id="GLI55066.1"/>
    </source>
</evidence>
<comment type="caution">
    <text evidence="8">The sequence shown here is derived from an EMBL/GenBank/DDBJ whole genome shotgun (WGS) entry which is preliminary data.</text>
</comment>
<dbReference type="PANTHER" id="PTHR34184">
    <property type="entry name" value="UPF0718 PROTEIN YCGR"/>
    <property type="match status" value="1"/>
</dbReference>
<evidence type="ECO:0008006" key="10">
    <source>
        <dbReference type="Google" id="ProtNLM"/>
    </source>
</evidence>
<accession>A0A9W6LL90</accession>
<feature type="transmembrane region" description="Helical" evidence="7">
    <location>
        <begin position="175"/>
        <end position="197"/>
    </location>
</feature>
<proteinExistence type="inferred from homology"/>
<reference evidence="8" key="1">
    <citation type="submission" date="2022-12" db="EMBL/GenBank/DDBJ databases">
        <title>Reference genome sequencing for broad-spectrum identification of bacterial and archaeal isolates by mass spectrometry.</title>
        <authorList>
            <person name="Sekiguchi Y."/>
            <person name="Tourlousse D.M."/>
        </authorList>
    </citation>
    <scope>NUCLEOTIDE SEQUENCE</scope>
    <source>
        <strain evidence="8">10succ1</strain>
    </source>
</reference>
<keyword evidence="4 7" id="KW-0812">Transmembrane</keyword>
<keyword evidence="3" id="KW-1003">Cell membrane</keyword>
<feature type="transmembrane region" description="Helical" evidence="7">
    <location>
        <begin position="326"/>
        <end position="347"/>
    </location>
</feature>
<evidence type="ECO:0000256" key="2">
    <source>
        <dbReference type="ARBA" id="ARBA00006386"/>
    </source>
</evidence>
<evidence type="ECO:0000256" key="3">
    <source>
        <dbReference type="ARBA" id="ARBA00022475"/>
    </source>
</evidence>
<comment type="subcellular location">
    <subcellularLocation>
        <location evidence="1">Cell membrane</location>
        <topology evidence="1">Multi-pass membrane protein</topology>
    </subcellularLocation>
</comment>
<protein>
    <recommendedName>
        <fullName evidence="10">Permease</fullName>
    </recommendedName>
</protein>
<evidence type="ECO:0000256" key="1">
    <source>
        <dbReference type="ARBA" id="ARBA00004651"/>
    </source>
</evidence>
<feature type="transmembrane region" description="Helical" evidence="7">
    <location>
        <begin position="232"/>
        <end position="254"/>
    </location>
</feature>
<dbReference type="Proteomes" id="UP001144471">
    <property type="component" value="Unassembled WGS sequence"/>
</dbReference>
<keyword evidence="9" id="KW-1185">Reference proteome</keyword>
<dbReference type="RefSeq" id="WP_281833307.1">
    <property type="nucleotide sequence ID" value="NZ_BSDY01000002.1"/>
</dbReference>
<comment type="similarity">
    <text evidence="2">Belongs to the UPF0718 family.</text>
</comment>
<organism evidence="8 9">
    <name type="scientific">Propionigenium maris DSM 9537</name>
    <dbReference type="NCBI Taxonomy" id="1123000"/>
    <lineage>
        <taxon>Bacteria</taxon>
        <taxon>Fusobacteriati</taxon>
        <taxon>Fusobacteriota</taxon>
        <taxon>Fusobacteriia</taxon>
        <taxon>Fusobacteriales</taxon>
        <taxon>Fusobacteriaceae</taxon>
        <taxon>Propionigenium</taxon>
    </lineage>
</organism>
<feature type="transmembrane region" description="Helical" evidence="7">
    <location>
        <begin position="88"/>
        <end position="110"/>
    </location>
</feature>
<feature type="transmembrane region" description="Helical" evidence="7">
    <location>
        <begin position="117"/>
        <end position="136"/>
    </location>
</feature>
<dbReference type="InterPro" id="IPR052923">
    <property type="entry name" value="UPF0718"/>
</dbReference>
<feature type="transmembrane region" description="Helical" evidence="7">
    <location>
        <begin position="20"/>
        <end position="37"/>
    </location>
</feature>
<dbReference type="PANTHER" id="PTHR34184:SF4">
    <property type="entry name" value="UPF0718 PROTEIN YCGR"/>
    <property type="match status" value="1"/>
</dbReference>
<gene>
    <name evidence="8" type="ORF">PM10SUCC1_05810</name>
</gene>
<dbReference type="NCBIfam" id="NF040736">
    <property type="entry name" value="efflux_SaoE"/>
    <property type="match status" value="1"/>
</dbReference>
<dbReference type="AlphaFoldDB" id="A0A9W6LL90"/>
<keyword evidence="6 7" id="KW-0472">Membrane</keyword>